<name>A0A841REV7_9SPIO</name>
<dbReference type="Gene3D" id="2.30.30.90">
    <property type="match status" value="1"/>
</dbReference>
<dbReference type="EMBL" id="JACHGJ010000013">
    <property type="protein sequence ID" value="MBB6482523.1"/>
    <property type="molecule type" value="Genomic_DNA"/>
</dbReference>
<dbReference type="InterPro" id="IPR008988">
    <property type="entry name" value="Transcriptional_repressor_C"/>
</dbReference>
<accession>A0A841REV7</accession>
<evidence type="ECO:0000256" key="1">
    <source>
        <dbReference type="ARBA" id="ARBA00023004"/>
    </source>
</evidence>
<dbReference type="AlphaFoldDB" id="A0A841REV7"/>
<dbReference type="Proteomes" id="UP000587760">
    <property type="component" value="Unassembled WGS sequence"/>
</dbReference>
<protein>
    <submittedName>
        <fullName evidence="3">Ferrous iron transport protein A</fullName>
    </submittedName>
</protein>
<dbReference type="InterPro" id="IPR038157">
    <property type="entry name" value="FeoA_core_dom"/>
</dbReference>
<evidence type="ECO:0000259" key="2">
    <source>
        <dbReference type="SMART" id="SM00899"/>
    </source>
</evidence>
<dbReference type="RefSeq" id="WP_221439950.1">
    <property type="nucleotide sequence ID" value="NZ_JACHGJ010000013.1"/>
</dbReference>
<keyword evidence="1" id="KW-0408">Iron</keyword>
<dbReference type="Pfam" id="PF04023">
    <property type="entry name" value="FeoA"/>
    <property type="match status" value="1"/>
</dbReference>
<comment type="caution">
    <text evidence="3">The sequence shown here is derived from an EMBL/GenBank/DDBJ whole genome shotgun (WGS) entry which is preliminary data.</text>
</comment>
<dbReference type="SUPFAM" id="SSF50037">
    <property type="entry name" value="C-terminal domain of transcriptional repressors"/>
    <property type="match status" value="1"/>
</dbReference>
<feature type="domain" description="Ferrous iron transporter FeoA-like" evidence="2">
    <location>
        <begin position="17"/>
        <end position="86"/>
    </location>
</feature>
<organism evidence="3 4">
    <name type="scientific">Spirochaeta isovalerica</name>
    <dbReference type="NCBI Taxonomy" id="150"/>
    <lineage>
        <taxon>Bacteria</taxon>
        <taxon>Pseudomonadati</taxon>
        <taxon>Spirochaetota</taxon>
        <taxon>Spirochaetia</taxon>
        <taxon>Spirochaetales</taxon>
        <taxon>Spirochaetaceae</taxon>
        <taxon>Spirochaeta</taxon>
    </lineage>
</organism>
<evidence type="ECO:0000313" key="3">
    <source>
        <dbReference type="EMBL" id="MBB6482523.1"/>
    </source>
</evidence>
<sequence length="86" mass="9475">MSEAYADIMLDGNIMIKNLSEGSVNTEYIISDIKTDDPELKNFLFSLGCYEGEKVKIISRLAGNLVISVKNARYSIGSDLAEVIII</sequence>
<dbReference type="InterPro" id="IPR007167">
    <property type="entry name" value="Fe-transptr_FeoA-like"/>
</dbReference>
<proteinExistence type="predicted"/>
<dbReference type="SMART" id="SM00899">
    <property type="entry name" value="FeoA"/>
    <property type="match status" value="1"/>
</dbReference>
<keyword evidence="4" id="KW-1185">Reference proteome</keyword>
<reference evidence="3 4" key="1">
    <citation type="submission" date="2020-08" db="EMBL/GenBank/DDBJ databases">
        <title>Genomic Encyclopedia of Type Strains, Phase IV (KMG-IV): sequencing the most valuable type-strain genomes for metagenomic binning, comparative biology and taxonomic classification.</title>
        <authorList>
            <person name="Goeker M."/>
        </authorList>
    </citation>
    <scope>NUCLEOTIDE SEQUENCE [LARGE SCALE GENOMIC DNA]</scope>
    <source>
        <strain evidence="3 4">DSM 2461</strain>
    </source>
</reference>
<gene>
    <name evidence="3" type="ORF">HNR50_004223</name>
</gene>
<dbReference type="GO" id="GO:0046914">
    <property type="term" value="F:transition metal ion binding"/>
    <property type="evidence" value="ECO:0007669"/>
    <property type="project" value="InterPro"/>
</dbReference>
<evidence type="ECO:0000313" key="4">
    <source>
        <dbReference type="Proteomes" id="UP000587760"/>
    </source>
</evidence>